<feature type="signal peptide" evidence="3">
    <location>
        <begin position="1"/>
        <end position="18"/>
    </location>
</feature>
<dbReference type="SUPFAM" id="SSF52025">
    <property type="entry name" value="PA domain"/>
    <property type="match status" value="1"/>
</dbReference>
<sequence>MVTKVLILIIWFTNRFQLINMGANNLHKFDGTSISEIVGHDVFFEIVEPEELSYTYRTRPATNFGTKFLFQNVNFSRGLIPLVPIDPADGCSWPDNADDLRGNIALAERGECSFLSKAIKAEQVGAVAIIIADYDVKNDDLYVEMVDDKTLRKTNIPATFLVGRNGYIIRKTLKKLRLKQALIRIPLNMTHVPVHKMRQPPWVPW</sequence>
<evidence type="ECO:0000256" key="2">
    <source>
        <dbReference type="ARBA" id="ARBA00023180"/>
    </source>
</evidence>
<organism evidence="5">
    <name type="scientific">Graphocephala atropunctata</name>
    <dbReference type="NCBI Taxonomy" id="36148"/>
    <lineage>
        <taxon>Eukaryota</taxon>
        <taxon>Metazoa</taxon>
        <taxon>Ecdysozoa</taxon>
        <taxon>Arthropoda</taxon>
        <taxon>Hexapoda</taxon>
        <taxon>Insecta</taxon>
        <taxon>Pterygota</taxon>
        <taxon>Neoptera</taxon>
        <taxon>Paraneoptera</taxon>
        <taxon>Hemiptera</taxon>
        <taxon>Auchenorrhyncha</taxon>
        <taxon>Membracoidea</taxon>
        <taxon>Cicadellidae</taxon>
        <taxon>Cicadellinae</taxon>
        <taxon>Cicadellini</taxon>
        <taxon>Graphocephala</taxon>
    </lineage>
</organism>
<dbReference type="PANTHER" id="PTHR22702">
    <property type="entry name" value="PROTEASE-ASSOCIATED DOMAIN-CONTAINING PROTEIN"/>
    <property type="match status" value="1"/>
</dbReference>
<evidence type="ECO:0000259" key="4">
    <source>
        <dbReference type="Pfam" id="PF02225"/>
    </source>
</evidence>
<proteinExistence type="predicted"/>
<accession>A0A1B6MEU9</accession>
<keyword evidence="1 3" id="KW-0732">Signal</keyword>
<evidence type="ECO:0000256" key="3">
    <source>
        <dbReference type="SAM" id="SignalP"/>
    </source>
</evidence>
<evidence type="ECO:0000313" key="5">
    <source>
        <dbReference type="EMBL" id="JAT34431.1"/>
    </source>
</evidence>
<dbReference type="InterPro" id="IPR003137">
    <property type="entry name" value="PA_domain"/>
</dbReference>
<feature type="domain" description="PA" evidence="4">
    <location>
        <begin position="81"/>
        <end position="166"/>
    </location>
</feature>
<dbReference type="InterPro" id="IPR046450">
    <property type="entry name" value="PA_dom_sf"/>
</dbReference>
<dbReference type="Gene3D" id="3.50.30.30">
    <property type="match status" value="1"/>
</dbReference>
<evidence type="ECO:0000256" key="1">
    <source>
        <dbReference type="ARBA" id="ARBA00022729"/>
    </source>
</evidence>
<name>A0A1B6MEU9_9HEMI</name>
<protein>
    <recommendedName>
        <fullName evidence="4">PA domain-containing protein</fullName>
    </recommendedName>
</protein>
<keyword evidence="2" id="KW-0325">Glycoprotein</keyword>
<dbReference type="EMBL" id="GEBQ01005546">
    <property type="protein sequence ID" value="JAT34431.1"/>
    <property type="molecule type" value="Transcribed_RNA"/>
</dbReference>
<gene>
    <name evidence="5" type="ORF">g.49818</name>
</gene>
<dbReference type="Pfam" id="PF02225">
    <property type="entry name" value="PA"/>
    <property type="match status" value="1"/>
</dbReference>
<dbReference type="AlphaFoldDB" id="A0A1B6MEU9"/>
<dbReference type="PANTHER" id="PTHR22702:SF1">
    <property type="entry name" value="PROTEASE-ASSOCIATED DOMAIN-CONTAINING PROTEIN 1"/>
    <property type="match status" value="1"/>
</dbReference>
<feature type="chain" id="PRO_5008588314" description="PA domain-containing protein" evidence="3">
    <location>
        <begin position="19"/>
        <end position="205"/>
    </location>
</feature>
<reference evidence="5" key="1">
    <citation type="submission" date="2015-11" db="EMBL/GenBank/DDBJ databases">
        <title>De novo transcriptome assembly of four potential Pierce s Disease insect vectors from Arizona vineyards.</title>
        <authorList>
            <person name="Tassone E.E."/>
        </authorList>
    </citation>
    <scope>NUCLEOTIDE SEQUENCE</scope>
</reference>